<evidence type="ECO:0000313" key="2">
    <source>
        <dbReference type="EMBL" id="VAW50243.1"/>
    </source>
</evidence>
<keyword evidence="2" id="KW-0378">Hydrolase</keyword>
<keyword evidence="1 2" id="KW-0012">Acyltransferase</keyword>
<dbReference type="InterPro" id="IPR051792">
    <property type="entry name" value="GGT_bact"/>
</dbReference>
<dbReference type="GO" id="GO:0036374">
    <property type="term" value="F:glutathione hydrolase activity"/>
    <property type="evidence" value="ECO:0007669"/>
    <property type="project" value="UniProtKB-EC"/>
</dbReference>
<keyword evidence="2" id="KW-0808">Transferase</keyword>
<dbReference type="InterPro" id="IPR043137">
    <property type="entry name" value="GGT_ssub_C"/>
</dbReference>
<protein>
    <submittedName>
        <fullName evidence="2">Gamma-glutamyltranspeptidase @ Glutathione hydrolase</fullName>
        <ecNumber evidence="2">2.3.2.2</ecNumber>
        <ecNumber evidence="2">3.4.19.13</ecNumber>
    </submittedName>
</protein>
<organism evidence="2">
    <name type="scientific">hydrothermal vent metagenome</name>
    <dbReference type="NCBI Taxonomy" id="652676"/>
    <lineage>
        <taxon>unclassified sequences</taxon>
        <taxon>metagenomes</taxon>
        <taxon>ecological metagenomes</taxon>
    </lineage>
</organism>
<dbReference type="NCBIfam" id="TIGR00066">
    <property type="entry name" value="g_glut_trans"/>
    <property type="match status" value="1"/>
</dbReference>
<dbReference type="GO" id="GO:0103068">
    <property type="term" value="F:leukotriene C4 gamma-glutamyl transferase activity"/>
    <property type="evidence" value="ECO:0007669"/>
    <property type="project" value="UniProtKB-EC"/>
</dbReference>
<dbReference type="Gene3D" id="1.10.246.130">
    <property type="match status" value="1"/>
</dbReference>
<dbReference type="PRINTS" id="PR01210">
    <property type="entry name" value="GGTRANSPTASE"/>
</dbReference>
<dbReference type="PANTHER" id="PTHR43199:SF6">
    <property type="entry name" value="GLUTATHIONE HYDROLASE PROENZYME"/>
    <property type="match status" value="1"/>
</dbReference>
<dbReference type="InterPro" id="IPR000101">
    <property type="entry name" value="GGT_peptidase"/>
</dbReference>
<proteinExistence type="predicted"/>
<dbReference type="SUPFAM" id="SSF56235">
    <property type="entry name" value="N-terminal nucleophile aminohydrolases (Ntn hydrolases)"/>
    <property type="match status" value="1"/>
</dbReference>
<dbReference type="EC" id="3.4.19.13" evidence="2"/>
<reference evidence="2" key="1">
    <citation type="submission" date="2018-06" db="EMBL/GenBank/DDBJ databases">
        <authorList>
            <person name="Zhirakovskaya E."/>
        </authorList>
    </citation>
    <scope>NUCLEOTIDE SEQUENCE</scope>
</reference>
<sequence length="569" mass="61932">MNKIFQTICFTVFIFFYPLASISQTADIDNAKQNHVSQAAVASAHPLATQAGINILKQGGNAFDAAVAVTAALAVVEPYSSGIGGGGFYLLHQAKNNKDVMLDARERAPFRAHKNLYLDEKGKVIPDASITGPLSAGIPGIPAALVLLAENYGVLKLSQSLASAIKYAENGFEVDAYYQKMAGFRLEALQKNKAASDIFLQNGEVPKLQYKIIQKDLAKTLRVIADFGFSGFYESELTLKMVKDVRKHGGIWTMKDLGSYEIKTRSPDVTIYKGMKLTSASLPSSGGLVLSEILQILAKFDLEKMDKAQRVHYIVEAMRRGYRDRAEYMGDPDLVDVPVDFLISELHIKSLAKTIDRKVATPSASLKTVAQPSGNGTDTTHFSIIDKQGNKVSATLSINYPFGSCFVAEGTGVLLNDEMDDFSAKPGVANIYGLVGSHANAIEPGKRMLSSMTPSFVETRDRFAVIGTPGGSRIITMVLLGILDFYENENADEIVNNGRFHHQYLPDEIFYEPDVFDEFLLDDLQALGHTTKALTSTYGNMQVLVLDKKSGKIDAASDARGIGSAEVLH</sequence>
<dbReference type="EMBL" id="UOFD01000009">
    <property type="protein sequence ID" value="VAW50243.1"/>
    <property type="molecule type" value="Genomic_DNA"/>
</dbReference>
<gene>
    <name evidence="2" type="ORF">MNBD_GAMMA06-1454</name>
</gene>
<name>A0A3B0WD25_9ZZZZ</name>
<accession>A0A3B0WD25</accession>
<evidence type="ECO:0000256" key="1">
    <source>
        <dbReference type="ARBA" id="ARBA00023315"/>
    </source>
</evidence>
<dbReference type="InterPro" id="IPR043138">
    <property type="entry name" value="GGT_lsub"/>
</dbReference>
<dbReference type="Pfam" id="PF01019">
    <property type="entry name" value="G_glu_transpept"/>
    <property type="match status" value="1"/>
</dbReference>
<dbReference type="EC" id="2.3.2.2" evidence="2"/>
<dbReference type="InterPro" id="IPR029055">
    <property type="entry name" value="Ntn_hydrolases_N"/>
</dbReference>
<dbReference type="Gene3D" id="3.60.20.40">
    <property type="match status" value="1"/>
</dbReference>
<dbReference type="GO" id="GO:0006751">
    <property type="term" value="P:glutathione catabolic process"/>
    <property type="evidence" value="ECO:0007669"/>
    <property type="project" value="InterPro"/>
</dbReference>
<dbReference type="PANTHER" id="PTHR43199">
    <property type="entry name" value="GLUTATHIONE HYDROLASE"/>
    <property type="match status" value="1"/>
</dbReference>
<dbReference type="AlphaFoldDB" id="A0A3B0WD25"/>